<protein>
    <recommendedName>
        <fullName evidence="6">MarR family transcriptional regulator</fullName>
    </recommendedName>
</protein>
<accession>A0A8J3QD36</accession>
<dbReference type="SUPFAM" id="SSF46785">
    <property type="entry name" value="Winged helix' DNA-binding domain"/>
    <property type="match status" value="1"/>
</dbReference>
<gene>
    <name evidence="4" type="ORF">Rhe02_56310</name>
</gene>
<organism evidence="4 5">
    <name type="scientific">Rhizocola hellebori</name>
    <dbReference type="NCBI Taxonomy" id="1392758"/>
    <lineage>
        <taxon>Bacteria</taxon>
        <taxon>Bacillati</taxon>
        <taxon>Actinomycetota</taxon>
        <taxon>Actinomycetes</taxon>
        <taxon>Micromonosporales</taxon>
        <taxon>Micromonosporaceae</taxon>
        <taxon>Rhizocola</taxon>
    </lineage>
</organism>
<dbReference type="InterPro" id="IPR051917">
    <property type="entry name" value="Transposase-Integrase"/>
</dbReference>
<dbReference type="GO" id="GO:0005829">
    <property type="term" value="C:cytosol"/>
    <property type="evidence" value="ECO:0007669"/>
    <property type="project" value="TreeGrafter"/>
</dbReference>
<feature type="compositionally biased region" description="Low complexity" evidence="1">
    <location>
        <begin position="69"/>
        <end position="78"/>
    </location>
</feature>
<dbReference type="EMBL" id="BONY01000037">
    <property type="protein sequence ID" value="GIH07564.1"/>
    <property type="molecule type" value="Genomic_DNA"/>
</dbReference>
<dbReference type="Gene3D" id="1.10.10.10">
    <property type="entry name" value="Winged helix-like DNA-binding domain superfamily/Winged helix DNA-binding domain"/>
    <property type="match status" value="1"/>
</dbReference>
<dbReference type="InterPro" id="IPR036388">
    <property type="entry name" value="WH-like_DNA-bd_sf"/>
</dbReference>
<evidence type="ECO:0000259" key="2">
    <source>
        <dbReference type="Pfam" id="PF12802"/>
    </source>
</evidence>
<dbReference type="PANTHER" id="PTHR10948">
    <property type="entry name" value="TRANSPOSASE"/>
    <property type="match status" value="1"/>
</dbReference>
<comment type="caution">
    <text evidence="4">The sequence shown here is derived from an EMBL/GenBank/DDBJ whole genome shotgun (WGS) entry which is preliminary data.</text>
</comment>
<feature type="domain" description="Transposase IS30-like HTH" evidence="3">
    <location>
        <begin position="5"/>
        <end position="45"/>
    </location>
</feature>
<keyword evidence="5" id="KW-1185">Reference proteome</keyword>
<dbReference type="Pfam" id="PF13936">
    <property type="entry name" value="HTH_38"/>
    <property type="match status" value="1"/>
</dbReference>
<dbReference type="AlphaFoldDB" id="A0A8J3QD36"/>
<proteinExistence type="predicted"/>
<dbReference type="RefSeq" id="WP_203911347.1">
    <property type="nucleotide sequence ID" value="NZ_BONY01000037.1"/>
</dbReference>
<evidence type="ECO:0000256" key="1">
    <source>
        <dbReference type="SAM" id="MobiDB-lite"/>
    </source>
</evidence>
<evidence type="ECO:0000259" key="3">
    <source>
        <dbReference type="Pfam" id="PF13936"/>
    </source>
</evidence>
<evidence type="ECO:0000313" key="4">
    <source>
        <dbReference type="EMBL" id="GIH07564.1"/>
    </source>
</evidence>
<dbReference type="CDD" id="cd00090">
    <property type="entry name" value="HTH_ARSR"/>
    <property type="match status" value="1"/>
</dbReference>
<dbReference type="InterPro" id="IPR000835">
    <property type="entry name" value="HTH_MarR-typ"/>
</dbReference>
<dbReference type="Proteomes" id="UP000612899">
    <property type="component" value="Unassembled WGS sequence"/>
</dbReference>
<dbReference type="Pfam" id="PF12802">
    <property type="entry name" value="MarR_2"/>
    <property type="match status" value="1"/>
</dbReference>
<dbReference type="GO" id="GO:0003700">
    <property type="term" value="F:DNA-binding transcription factor activity"/>
    <property type="evidence" value="ECO:0007669"/>
    <property type="project" value="InterPro"/>
</dbReference>
<feature type="compositionally biased region" description="Basic and acidic residues" evidence="1">
    <location>
        <begin position="40"/>
        <end position="55"/>
    </location>
</feature>
<dbReference type="GO" id="GO:0032196">
    <property type="term" value="P:transposition"/>
    <property type="evidence" value="ECO:0007669"/>
    <property type="project" value="TreeGrafter"/>
</dbReference>
<name>A0A8J3QD36_9ACTN</name>
<dbReference type="InterPro" id="IPR036390">
    <property type="entry name" value="WH_DNA-bd_sf"/>
</dbReference>
<evidence type="ECO:0008006" key="6">
    <source>
        <dbReference type="Google" id="ProtNLM"/>
    </source>
</evidence>
<reference evidence="4" key="1">
    <citation type="submission" date="2021-01" db="EMBL/GenBank/DDBJ databases">
        <title>Whole genome shotgun sequence of Rhizocola hellebori NBRC 109834.</title>
        <authorList>
            <person name="Komaki H."/>
            <person name="Tamura T."/>
        </authorList>
    </citation>
    <scope>NUCLEOTIDE SEQUENCE</scope>
    <source>
        <strain evidence="4">NBRC 109834</strain>
    </source>
</reference>
<feature type="domain" description="HTH marR-type" evidence="2">
    <location>
        <begin position="104"/>
        <end position="163"/>
    </location>
</feature>
<dbReference type="PANTHER" id="PTHR10948:SF23">
    <property type="entry name" value="TRANSPOSASE INSI FOR INSERTION SEQUENCE ELEMENT IS30A-RELATED"/>
    <property type="match status" value="1"/>
</dbReference>
<sequence>MPGGRLTPQDRERIASGLAAGLGYAEIARQLGRPTSTVSREVDRNGGHSGYRADHAQQATGARARRGKPGAPRATPAASDGHGRDPSVVGEFAEQFATVMVQTGVPRMAARVLACLVTTDSGAMTAAELVQRLQVSPASISKAVGYLENLDLLQREPDSSSRRERYFIDDDMWLRTWLTSARTNAILAETATRGAQILDAATPAGARLEYMSRFFTTLNDDMTGGPDVERFTDTLTVLAALLHVHTPLTTLQLATALSWPPARVADALHTAQQHPDLCEPAVLRQTQPDSYTVDAKPSWLTTAQRQALAHHRPAALPACAVGAT</sequence>
<evidence type="ECO:0000313" key="5">
    <source>
        <dbReference type="Proteomes" id="UP000612899"/>
    </source>
</evidence>
<feature type="region of interest" description="Disordered" evidence="1">
    <location>
        <begin position="29"/>
        <end position="87"/>
    </location>
</feature>
<dbReference type="InterPro" id="IPR011991">
    <property type="entry name" value="ArsR-like_HTH"/>
</dbReference>
<dbReference type="GO" id="GO:0004803">
    <property type="term" value="F:transposase activity"/>
    <property type="evidence" value="ECO:0007669"/>
    <property type="project" value="TreeGrafter"/>
</dbReference>
<dbReference type="InterPro" id="IPR025246">
    <property type="entry name" value="IS30-like_HTH"/>
</dbReference>